<feature type="signal peptide" evidence="1">
    <location>
        <begin position="1"/>
        <end position="16"/>
    </location>
</feature>
<sequence length="230" mass="24094">MKLMLIFILLPMAAMAEIMDTGCESSKACFMKPDGCTLGTDCTYFMSYADNGVDGVDFEIWADLSSTGGVGWAAVGISTDTVMGDDGVLMCRNPDNDNAADVTNSVNVGELNSITDTSGISNASVSVVSQMMECTFTSVYTIDGETTNFDLGGATSYYLFMGTGDITSGVELEHSVIPWVSSEVVDIGSVNNLIATEGESDSHVDDGATTSIPAVTLVLAVCSLVMALFH</sequence>
<dbReference type="Proteomes" id="UP000694865">
    <property type="component" value="Unplaced"/>
</dbReference>
<reference evidence="4" key="1">
    <citation type="submission" date="2025-08" db="UniProtKB">
        <authorList>
            <consortium name="RefSeq"/>
        </authorList>
    </citation>
    <scope>IDENTIFICATION</scope>
    <source>
        <tissue evidence="4">Testes</tissue>
    </source>
</reference>
<keyword evidence="3" id="KW-1185">Reference proteome</keyword>
<keyword evidence="1" id="KW-0732">Signal</keyword>
<feature type="chain" id="PRO_5045035836" evidence="1">
    <location>
        <begin position="17"/>
        <end position="230"/>
    </location>
</feature>
<evidence type="ECO:0000313" key="4">
    <source>
        <dbReference type="RefSeq" id="XP_006818955.1"/>
    </source>
</evidence>
<dbReference type="InterPro" id="IPR005018">
    <property type="entry name" value="DOMON_domain"/>
</dbReference>
<accession>A0ABM0MG14</accession>
<gene>
    <name evidence="4" type="primary">LOC100372328</name>
</gene>
<protein>
    <submittedName>
        <fullName evidence="4">Ferric-chelate reductase 1 homolog</fullName>
    </submittedName>
</protein>
<dbReference type="GeneID" id="100372328"/>
<dbReference type="PANTHER" id="PTHR46902">
    <property type="entry name" value="DOMON DOMAIN-CONTAINING PROTEIN FRRS1L"/>
    <property type="match status" value="1"/>
</dbReference>
<evidence type="ECO:0000256" key="1">
    <source>
        <dbReference type="SAM" id="SignalP"/>
    </source>
</evidence>
<dbReference type="PROSITE" id="PS50836">
    <property type="entry name" value="DOMON"/>
    <property type="match status" value="1"/>
</dbReference>
<dbReference type="PANTHER" id="PTHR46902:SF1">
    <property type="entry name" value="DOMON DOMAIN-CONTAINING PROTEIN FRRS1L"/>
    <property type="match status" value="1"/>
</dbReference>
<evidence type="ECO:0000259" key="2">
    <source>
        <dbReference type="PROSITE" id="PS50836"/>
    </source>
</evidence>
<proteinExistence type="predicted"/>
<evidence type="ECO:0000313" key="3">
    <source>
        <dbReference type="Proteomes" id="UP000694865"/>
    </source>
</evidence>
<dbReference type="RefSeq" id="XP_006818955.1">
    <property type="nucleotide sequence ID" value="XM_006818892.1"/>
</dbReference>
<name>A0ABM0MG14_SACKO</name>
<feature type="domain" description="DOMON" evidence="2">
    <location>
        <begin position="42"/>
        <end position="164"/>
    </location>
</feature>
<dbReference type="InterPro" id="IPR042789">
    <property type="entry name" value="FRRS1L"/>
</dbReference>
<organism evidence="3 4">
    <name type="scientific">Saccoglossus kowalevskii</name>
    <name type="common">Acorn worm</name>
    <dbReference type="NCBI Taxonomy" id="10224"/>
    <lineage>
        <taxon>Eukaryota</taxon>
        <taxon>Metazoa</taxon>
        <taxon>Hemichordata</taxon>
        <taxon>Enteropneusta</taxon>
        <taxon>Harrimaniidae</taxon>
        <taxon>Saccoglossus</taxon>
    </lineage>
</organism>